<dbReference type="EMBL" id="QBIU01000001">
    <property type="protein sequence ID" value="MWV69589.1"/>
    <property type="molecule type" value="Genomic_DNA"/>
</dbReference>
<dbReference type="Proteomes" id="UP000477070">
    <property type="component" value="Unassembled WGS sequence"/>
</dbReference>
<evidence type="ECO:0000259" key="1">
    <source>
        <dbReference type="Pfam" id="PF00535"/>
    </source>
</evidence>
<reference evidence="2 3" key="1">
    <citation type="submission" date="2019-12" db="EMBL/GenBank/DDBJ databases">
        <title>Multi-Generational Helicobacter saguini Isolates.</title>
        <authorList>
            <person name="Mannion A."/>
            <person name="Shen Z."/>
            <person name="Fox J.G."/>
        </authorList>
    </citation>
    <scope>NUCLEOTIDE SEQUENCE [LARGE SCALE GENOMIC DNA]</scope>
    <source>
        <strain evidence="3">16-048 (F4)</strain>
    </source>
</reference>
<dbReference type="SUPFAM" id="SSF53448">
    <property type="entry name" value="Nucleotide-diphospho-sugar transferases"/>
    <property type="match status" value="1"/>
</dbReference>
<comment type="caution">
    <text evidence="2">The sequence shown here is derived from an EMBL/GenBank/DDBJ whole genome shotgun (WGS) entry which is preliminary data.</text>
</comment>
<gene>
    <name evidence="2" type="ORF">DCO61_06115</name>
</gene>
<protein>
    <submittedName>
        <fullName evidence="2">Glycosyltransferase</fullName>
    </submittedName>
</protein>
<dbReference type="GO" id="GO:0016740">
    <property type="term" value="F:transferase activity"/>
    <property type="evidence" value="ECO:0007669"/>
    <property type="project" value="UniProtKB-KW"/>
</dbReference>
<dbReference type="InterPro" id="IPR050834">
    <property type="entry name" value="Glycosyltransf_2"/>
</dbReference>
<dbReference type="AlphaFoldDB" id="A0A6L7DCK6"/>
<dbReference type="Gene3D" id="3.90.550.10">
    <property type="entry name" value="Spore Coat Polysaccharide Biosynthesis Protein SpsA, Chain A"/>
    <property type="match status" value="1"/>
</dbReference>
<keyword evidence="2" id="KW-0808">Transferase</keyword>
<dbReference type="PANTHER" id="PTHR43685">
    <property type="entry name" value="GLYCOSYLTRANSFERASE"/>
    <property type="match status" value="1"/>
</dbReference>
<dbReference type="PANTHER" id="PTHR43685:SF2">
    <property type="entry name" value="GLYCOSYLTRANSFERASE 2-LIKE DOMAIN-CONTAINING PROTEIN"/>
    <property type="match status" value="1"/>
</dbReference>
<sequence>MSYLEAKRSDLSREEQLDIIFQVDKEYARHFEKDFDDSIFYRKIDNFAPKAHIESVCLAKQDLKSKPRFSIAIPNYRRIEQLKRAIDSALNQDFDEEYEILVVENTDDFNDNSVFDAIIKDYKGKISYYKNKENLGLFGNWNRCFLLSQGEWMCCLHSDDMLLPPYLKEMRKLVDMDKYADAALIGCITTHGIHNFKKRHKFIRNFIPNAYLDRAMGAWGWFGVPNNNGGGGNPIIQPFVIYPNARLHNKKKCIEFGGYHDDDFYPSEDMFFLARLVHYGYKIYNYKIKPLQVSTRENNYGTLPKSYLQWGINDSRIFFTLSGKNECGLRNFIGNITSRSNDLKQINCHYMALFLETIILYLNNPKGLQNFDIKSEFSESLILQNLLKDPFDVYNLK</sequence>
<name>A0A6L7DCK6_9HELI</name>
<evidence type="ECO:0000313" key="2">
    <source>
        <dbReference type="EMBL" id="MWV69589.1"/>
    </source>
</evidence>
<dbReference type="InterPro" id="IPR001173">
    <property type="entry name" value="Glyco_trans_2-like"/>
</dbReference>
<proteinExistence type="predicted"/>
<feature type="domain" description="Glycosyltransferase 2-like" evidence="1">
    <location>
        <begin position="70"/>
        <end position="210"/>
    </location>
</feature>
<evidence type="ECO:0000313" key="3">
    <source>
        <dbReference type="Proteomes" id="UP000477070"/>
    </source>
</evidence>
<dbReference type="Pfam" id="PF00535">
    <property type="entry name" value="Glycos_transf_2"/>
    <property type="match status" value="1"/>
</dbReference>
<organism evidence="2 3">
    <name type="scientific">Helicobacter saguini</name>
    <dbReference type="NCBI Taxonomy" id="1548018"/>
    <lineage>
        <taxon>Bacteria</taxon>
        <taxon>Pseudomonadati</taxon>
        <taxon>Campylobacterota</taxon>
        <taxon>Epsilonproteobacteria</taxon>
        <taxon>Campylobacterales</taxon>
        <taxon>Helicobacteraceae</taxon>
        <taxon>Helicobacter</taxon>
    </lineage>
</organism>
<accession>A0A6L7DCK6</accession>
<dbReference type="InterPro" id="IPR029044">
    <property type="entry name" value="Nucleotide-diphossugar_trans"/>
</dbReference>
<dbReference type="RefSeq" id="WP_118949229.1">
    <property type="nucleotide sequence ID" value="NZ_QBIU01000001.1"/>
</dbReference>